<organism evidence="1">
    <name type="scientific">marine sediment metagenome</name>
    <dbReference type="NCBI Taxonomy" id="412755"/>
    <lineage>
        <taxon>unclassified sequences</taxon>
        <taxon>metagenomes</taxon>
        <taxon>ecological metagenomes</taxon>
    </lineage>
</organism>
<comment type="caution">
    <text evidence="1">The sequence shown here is derived from an EMBL/GenBank/DDBJ whole genome shotgun (WGS) entry which is preliminary data.</text>
</comment>
<accession>A0A0F9GK36</accession>
<dbReference type="AlphaFoldDB" id="A0A0F9GK36"/>
<gene>
    <name evidence="1" type="ORF">LCGC14_1816880</name>
</gene>
<reference evidence="1" key="1">
    <citation type="journal article" date="2015" name="Nature">
        <title>Complex archaea that bridge the gap between prokaryotes and eukaryotes.</title>
        <authorList>
            <person name="Spang A."/>
            <person name="Saw J.H."/>
            <person name="Jorgensen S.L."/>
            <person name="Zaremba-Niedzwiedzka K."/>
            <person name="Martijn J."/>
            <person name="Lind A.E."/>
            <person name="van Eijk R."/>
            <person name="Schleper C."/>
            <person name="Guy L."/>
            <person name="Ettema T.J."/>
        </authorList>
    </citation>
    <scope>NUCLEOTIDE SEQUENCE</scope>
</reference>
<dbReference type="EMBL" id="LAZR01017733">
    <property type="protein sequence ID" value="KKL99189.1"/>
    <property type="molecule type" value="Genomic_DNA"/>
</dbReference>
<proteinExistence type="predicted"/>
<name>A0A0F9GK36_9ZZZZ</name>
<sequence length="64" mass="7057">MVIELTEEEVGQLHDCIASVRNYQEVIKAALVNIHAIYWADMIGYKLDLMTAILRGAVLAPEGG</sequence>
<protein>
    <submittedName>
        <fullName evidence="1">Uncharacterized protein</fullName>
    </submittedName>
</protein>
<evidence type="ECO:0000313" key="1">
    <source>
        <dbReference type="EMBL" id="KKL99189.1"/>
    </source>
</evidence>